<proteinExistence type="predicted"/>
<dbReference type="EMBL" id="UINC01191148">
    <property type="protein sequence ID" value="SVE05631.1"/>
    <property type="molecule type" value="Genomic_DNA"/>
</dbReference>
<organism evidence="1">
    <name type="scientific">marine metagenome</name>
    <dbReference type="NCBI Taxonomy" id="408172"/>
    <lineage>
        <taxon>unclassified sequences</taxon>
        <taxon>metagenomes</taxon>
        <taxon>ecological metagenomes</taxon>
    </lineage>
</organism>
<reference evidence="1" key="1">
    <citation type="submission" date="2018-05" db="EMBL/GenBank/DDBJ databases">
        <authorList>
            <person name="Lanie J.A."/>
            <person name="Ng W.-L."/>
            <person name="Kazmierczak K.M."/>
            <person name="Andrzejewski T.M."/>
            <person name="Davidsen T.M."/>
            <person name="Wayne K.J."/>
            <person name="Tettelin H."/>
            <person name="Glass J.I."/>
            <person name="Rusch D."/>
            <person name="Podicherti R."/>
            <person name="Tsui H.-C.T."/>
            <person name="Winkler M.E."/>
        </authorList>
    </citation>
    <scope>NUCLEOTIDE SEQUENCE</scope>
</reference>
<protein>
    <submittedName>
        <fullName evidence="1">Uncharacterized protein</fullName>
    </submittedName>
</protein>
<feature type="non-terminal residue" evidence="1">
    <location>
        <position position="1"/>
    </location>
</feature>
<evidence type="ECO:0000313" key="1">
    <source>
        <dbReference type="EMBL" id="SVE05631.1"/>
    </source>
</evidence>
<sequence length="48" mass="5488">RQFDSWGDAERIAINVDTLYREFSGSRSPVDNVALFALMAEVRKDQRG</sequence>
<accession>A0A383ADD5</accession>
<name>A0A383ADD5_9ZZZZ</name>
<dbReference type="AlphaFoldDB" id="A0A383ADD5"/>
<gene>
    <name evidence="1" type="ORF">METZ01_LOCUS458485</name>
</gene>